<dbReference type="GO" id="GO:0016791">
    <property type="term" value="F:phosphatase activity"/>
    <property type="evidence" value="ECO:0007669"/>
    <property type="project" value="TreeGrafter"/>
</dbReference>
<protein>
    <recommendedName>
        <fullName evidence="6">HAD family hydrolase</fullName>
    </recommendedName>
</protein>
<evidence type="ECO:0000256" key="3">
    <source>
        <dbReference type="ARBA" id="ARBA00022842"/>
    </source>
</evidence>
<gene>
    <name evidence="4" type="ORF">CO057_02860</name>
</gene>
<dbReference type="Proteomes" id="UP000230251">
    <property type="component" value="Unassembled WGS sequence"/>
</dbReference>
<dbReference type="PANTHER" id="PTHR46470:SF2">
    <property type="entry name" value="GLYCERALDEHYDE 3-PHOSPHATE PHOSPHATASE"/>
    <property type="match status" value="1"/>
</dbReference>
<name>A0A2M8ENX3_9BACT</name>
<proteinExistence type="predicted"/>
<keyword evidence="1" id="KW-0479">Metal-binding</keyword>
<dbReference type="Gene3D" id="1.10.150.520">
    <property type="match status" value="1"/>
</dbReference>
<dbReference type="AlphaFoldDB" id="A0A2M8ENX3"/>
<keyword evidence="3" id="KW-0460">Magnesium</keyword>
<feature type="non-terminal residue" evidence="4">
    <location>
        <position position="255"/>
    </location>
</feature>
<dbReference type="GO" id="GO:0046872">
    <property type="term" value="F:metal ion binding"/>
    <property type="evidence" value="ECO:0007669"/>
    <property type="project" value="UniProtKB-KW"/>
</dbReference>
<comment type="caution">
    <text evidence="4">The sequence shown here is derived from an EMBL/GenBank/DDBJ whole genome shotgun (WGS) entry which is preliminary data.</text>
</comment>
<evidence type="ECO:0000313" key="4">
    <source>
        <dbReference type="EMBL" id="PJC24430.1"/>
    </source>
</evidence>
<evidence type="ECO:0000256" key="2">
    <source>
        <dbReference type="ARBA" id="ARBA00022801"/>
    </source>
</evidence>
<accession>A0A2M8ENX3</accession>
<keyword evidence="2" id="KW-0378">Hydrolase</keyword>
<organism evidence="4 5">
    <name type="scientific">Candidatus Uhrbacteria bacterium CG_4_9_14_0_2_um_filter_41_50</name>
    <dbReference type="NCBI Taxonomy" id="1975031"/>
    <lineage>
        <taxon>Bacteria</taxon>
        <taxon>Candidatus Uhriibacteriota</taxon>
    </lineage>
</organism>
<dbReference type="CDD" id="cd01427">
    <property type="entry name" value="HAD_like"/>
    <property type="match status" value="1"/>
</dbReference>
<dbReference type="Pfam" id="PF00702">
    <property type="entry name" value="Hydrolase"/>
    <property type="match status" value="1"/>
</dbReference>
<evidence type="ECO:0008006" key="6">
    <source>
        <dbReference type="Google" id="ProtNLM"/>
    </source>
</evidence>
<reference evidence="5" key="1">
    <citation type="submission" date="2017-09" db="EMBL/GenBank/DDBJ databases">
        <title>Depth-based differentiation of microbial function through sediment-hosted aquifers and enrichment of novel symbionts in the deep terrestrial subsurface.</title>
        <authorList>
            <person name="Probst A.J."/>
            <person name="Ladd B."/>
            <person name="Jarett J.K."/>
            <person name="Geller-Mcgrath D.E."/>
            <person name="Sieber C.M.K."/>
            <person name="Emerson J.B."/>
            <person name="Anantharaman K."/>
            <person name="Thomas B.C."/>
            <person name="Malmstrom R."/>
            <person name="Stieglmeier M."/>
            <person name="Klingl A."/>
            <person name="Woyke T."/>
            <person name="Ryan C.M."/>
            <person name="Banfield J.F."/>
        </authorList>
    </citation>
    <scope>NUCLEOTIDE SEQUENCE [LARGE SCALE GENOMIC DNA]</scope>
</reference>
<dbReference type="InterPro" id="IPR051400">
    <property type="entry name" value="HAD-like_hydrolase"/>
</dbReference>
<dbReference type="SFLD" id="SFLDG01129">
    <property type="entry name" value="C1.5:_HAD__Beta-PGM__Phosphata"/>
    <property type="match status" value="1"/>
</dbReference>
<dbReference type="SFLD" id="SFLDS00003">
    <property type="entry name" value="Haloacid_Dehalogenase"/>
    <property type="match status" value="1"/>
</dbReference>
<dbReference type="SUPFAM" id="SSF56784">
    <property type="entry name" value="HAD-like"/>
    <property type="match status" value="1"/>
</dbReference>
<dbReference type="EMBL" id="PFSI01000040">
    <property type="protein sequence ID" value="PJC24430.1"/>
    <property type="molecule type" value="Genomic_DNA"/>
</dbReference>
<dbReference type="InterPro" id="IPR036412">
    <property type="entry name" value="HAD-like_sf"/>
</dbReference>
<dbReference type="InterPro" id="IPR023214">
    <property type="entry name" value="HAD_sf"/>
</dbReference>
<dbReference type="PANTHER" id="PTHR46470">
    <property type="entry name" value="N-ACYLNEURAMINATE-9-PHOSPHATASE"/>
    <property type="match status" value="1"/>
</dbReference>
<evidence type="ECO:0000256" key="1">
    <source>
        <dbReference type="ARBA" id="ARBA00022723"/>
    </source>
</evidence>
<sequence length="255" mass="29413">MKNQNKLIIFDLDGTLYQLDSGSFQKSSLRRQILKNAETYIAMKLSKNQPDARCILNDIQKQYGEQISIGLEKDFGINRYDYFNTVWNISARRIVKKAPYLKKTLLTLKKTYMLALVSDAPLVWINNVLEELGIQNLFRDNIFSGEGSYRKGLNNAFPNIVQILKIKPSNCVVIGDQEHTDIIPAKELGMRAILINNTKKSRIADATIKSIRELPATLKNKKCLRLDHHHVQAHWQSLHQHFFSQKYLGLCRTLR</sequence>
<dbReference type="Gene3D" id="3.40.50.1000">
    <property type="entry name" value="HAD superfamily/HAD-like"/>
    <property type="match status" value="1"/>
</dbReference>
<evidence type="ECO:0000313" key="5">
    <source>
        <dbReference type="Proteomes" id="UP000230251"/>
    </source>
</evidence>